<feature type="domain" description="Cupin type-2" evidence="1">
    <location>
        <begin position="40"/>
        <end position="104"/>
    </location>
</feature>
<dbReference type="OrthoDB" id="504210at2759"/>
<dbReference type="Proteomes" id="UP000239899">
    <property type="component" value="Unassembled WGS sequence"/>
</dbReference>
<dbReference type="Pfam" id="PF07883">
    <property type="entry name" value="Cupin_2"/>
    <property type="match status" value="1"/>
</dbReference>
<dbReference type="InterPro" id="IPR014710">
    <property type="entry name" value="RmlC-like_jellyroll"/>
</dbReference>
<reference evidence="2 3" key="1">
    <citation type="journal article" date="2018" name="Plant J.">
        <title>Genome sequences of Chlorella sorokiniana UTEX 1602 and Micractinium conductrix SAG 241.80: implications to maltose excretion by a green alga.</title>
        <authorList>
            <person name="Arriola M.B."/>
            <person name="Velmurugan N."/>
            <person name="Zhang Y."/>
            <person name="Plunkett M.H."/>
            <person name="Hondzo H."/>
            <person name="Barney B.M."/>
        </authorList>
    </citation>
    <scope>NUCLEOTIDE SEQUENCE [LARGE SCALE GENOMIC DNA]</scope>
    <source>
        <strain evidence="3">UTEX 1602</strain>
    </source>
</reference>
<dbReference type="AlphaFoldDB" id="A0A2P6TX69"/>
<dbReference type="EMBL" id="LHPG02000005">
    <property type="protein sequence ID" value="PRW58660.1"/>
    <property type="molecule type" value="Genomic_DNA"/>
</dbReference>
<keyword evidence="3" id="KW-1185">Reference proteome</keyword>
<dbReference type="InterPro" id="IPR013096">
    <property type="entry name" value="Cupin_2"/>
</dbReference>
<evidence type="ECO:0000313" key="2">
    <source>
        <dbReference type="EMBL" id="PRW58660.1"/>
    </source>
</evidence>
<evidence type="ECO:0000259" key="1">
    <source>
        <dbReference type="Pfam" id="PF07883"/>
    </source>
</evidence>
<dbReference type="InterPro" id="IPR011051">
    <property type="entry name" value="RmlC_Cupin_sf"/>
</dbReference>
<accession>A0A2P6TX69</accession>
<name>A0A2P6TX69_CHLSO</name>
<protein>
    <submittedName>
        <fullName evidence="2">Cupin domain-containing</fullName>
    </submittedName>
</protein>
<comment type="caution">
    <text evidence="2">The sequence shown here is derived from an EMBL/GenBank/DDBJ whole genome shotgun (WGS) entry which is preliminary data.</text>
</comment>
<organism evidence="2 3">
    <name type="scientific">Chlorella sorokiniana</name>
    <name type="common">Freshwater green alga</name>
    <dbReference type="NCBI Taxonomy" id="3076"/>
    <lineage>
        <taxon>Eukaryota</taxon>
        <taxon>Viridiplantae</taxon>
        <taxon>Chlorophyta</taxon>
        <taxon>core chlorophytes</taxon>
        <taxon>Trebouxiophyceae</taxon>
        <taxon>Chlorellales</taxon>
        <taxon>Chlorellaceae</taxon>
        <taxon>Chlorella clade</taxon>
        <taxon>Chlorella</taxon>
    </lineage>
</organism>
<gene>
    <name evidence="2" type="ORF">C2E21_2696</name>
</gene>
<proteinExistence type="predicted"/>
<dbReference type="Gene3D" id="2.60.120.10">
    <property type="entry name" value="Jelly Rolls"/>
    <property type="match status" value="1"/>
</dbReference>
<dbReference type="SUPFAM" id="SSF51182">
    <property type="entry name" value="RmlC-like cupins"/>
    <property type="match status" value="1"/>
</dbReference>
<evidence type="ECO:0000313" key="3">
    <source>
        <dbReference type="Proteomes" id="UP000239899"/>
    </source>
</evidence>
<sequence>MVSSTHEHHEYLRKKKFATPVKREEVERDWQPRGYSVDLFVDPPGKEWTDFVHREDELVTVVSGTMEFTIGGDRCVVEPGDEVFIPAGVKHSTKNIGEGEAQWLYGYA</sequence>